<evidence type="ECO:0000313" key="3">
    <source>
        <dbReference type="Proteomes" id="UP001295684"/>
    </source>
</evidence>
<name>A0AAD1XZJ2_EUPCR</name>
<proteinExistence type="predicted"/>
<dbReference type="EMBL" id="CAMPGE010023754">
    <property type="protein sequence ID" value="CAI2381654.1"/>
    <property type="molecule type" value="Genomic_DNA"/>
</dbReference>
<sequence>MRILIYFFLLVFCVGVCLLLLGLVIFEFYFLSFHFFLNSLILVIGDFSDSIFSSSRGCNSLSLKLQTLLSKTTFPKCCSTVFSISKSSCFLSSPTSSPSTQLLSPDPYPTLSCTHPEEFPIVTPNISPSLWLSTPNPLLSPVTTSFRPLLPPSGPPTLQSWSWVRTIFCSGSIHCFVYIYIKLLQAN</sequence>
<keyword evidence="3" id="KW-1185">Reference proteome</keyword>
<gene>
    <name evidence="2" type="ORF">ECRASSUSDP1_LOCUS23112</name>
</gene>
<reference evidence="2" key="1">
    <citation type="submission" date="2023-07" db="EMBL/GenBank/DDBJ databases">
        <authorList>
            <consortium name="AG Swart"/>
            <person name="Singh M."/>
            <person name="Singh A."/>
            <person name="Seah K."/>
            <person name="Emmerich C."/>
        </authorList>
    </citation>
    <scope>NUCLEOTIDE SEQUENCE</scope>
    <source>
        <strain evidence="2">DP1</strain>
    </source>
</reference>
<evidence type="ECO:0000256" key="1">
    <source>
        <dbReference type="SAM" id="Phobius"/>
    </source>
</evidence>
<keyword evidence="1" id="KW-0472">Membrane</keyword>
<keyword evidence="1" id="KW-1133">Transmembrane helix</keyword>
<dbReference type="AlphaFoldDB" id="A0AAD1XZJ2"/>
<feature type="transmembrane region" description="Helical" evidence="1">
    <location>
        <begin position="7"/>
        <end position="30"/>
    </location>
</feature>
<keyword evidence="1" id="KW-0812">Transmembrane</keyword>
<comment type="caution">
    <text evidence="2">The sequence shown here is derived from an EMBL/GenBank/DDBJ whole genome shotgun (WGS) entry which is preliminary data.</text>
</comment>
<protein>
    <submittedName>
        <fullName evidence="2">Uncharacterized protein</fullName>
    </submittedName>
</protein>
<organism evidence="2 3">
    <name type="scientific">Euplotes crassus</name>
    <dbReference type="NCBI Taxonomy" id="5936"/>
    <lineage>
        <taxon>Eukaryota</taxon>
        <taxon>Sar</taxon>
        <taxon>Alveolata</taxon>
        <taxon>Ciliophora</taxon>
        <taxon>Intramacronucleata</taxon>
        <taxon>Spirotrichea</taxon>
        <taxon>Hypotrichia</taxon>
        <taxon>Euplotida</taxon>
        <taxon>Euplotidae</taxon>
        <taxon>Moneuplotes</taxon>
    </lineage>
</organism>
<evidence type="ECO:0000313" key="2">
    <source>
        <dbReference type="EMBL" id="CAI2381654.1"/>
    </source>
</evidence>
<accession>A0AAD1XZJ2</accession>
<dbReference type="Proteomes" id="UP001295684">
    <property type="component" value="Unassembled WGS sequence"/>
</dbReference>